<dbReference type="AlphaFoldDB" id="A0A3E0DXF9"/>
<dbReference type="Proteomes" id="UP000257136">
    <property type="component" value="Unassembled WGS sequence"/>
</dbReference>
<dbReference type="RefSeq" id="WP_115815147.1">
    <property type="nucleotide sequence ID" value="NZ_QUNI01000019.1"/>
</dbReference>
<feature type="transmembrane region" description="Helical" evidence="7">
    <location>
        <begin position="47"/>
        <end position="68"/>
    </location>
</feature>
<dbReference type="GO" id="GO:0046872">
    <property type="term" value="F:metal ion binding"/>
    <property type="evidence" value="ECO:0007669"/>
    <property type="project" value="UniProtKB-KW"/>
</dbReference>
<dbReference type="GO" id="GO:0016020">
    <property type="term" value="C:membrane"/>
    <property type="evidence" value="ECO:0007669"/>
    <property type="project" value="UniProtKB-SubCell"/>
</dbReference>
<dbReference type="InterPro" id="IPR008901">
    <property type="entry name" value="ACER"/>
</dbReference>
<evidence type="ECO:0000256" key="4">
    <source>
        <dbReference type="ARBA" id="ARBA00022989"/>
    </source>
</evidence>
<evidence type="ECO:0000256" key="2">
    <source>
        <dbReference type="ARBA" id="ARBA00022692"/>
    </source>
</evidence>
<feature type="transmembrane region" description="Helical" evidence="7">
    <location>
        <begin position="160"/>
        <end position="178"/>
    </location>
</feature>
<dbReference type="Pfam" id="PF05875">
    <property type="entry name" value="Ceramidase"/>
    <property type="match status" value="1"/>
</dbReference>
<keyword evidence="3" id="KW-0378">Hydrolase</keyword>
<dbReference type="EMBL" id="QUNI01000019">
    <property type="protein sequence ID" value="REG90754.1"/>
    <property type="molecule type" value="Genomic_DNA"/>
</dbReference>
<keyword evidence="4 7" id="KW-1133">Transmembrane helix</keyword>
<feature type="transmembrane region" description="Helical" evidence="7">
    <location>
        <begin position="137"/>
        <end position="154"/>
    </location>
</feature>
<evidence type="ECO:0000256" key="6">
    <source>
        <dbReference type="PIRSR" id="PIRSR608901-2"/>
    </source>
</evidence>
<keyword evidence="5 7" id="KW-0472">Membrane</keyword>
<evidence type="ECO:0000256" key="5">
    <source>
        <dbReference type="ARBA" id="ARBA00023136"/>
    </source>
</evidence>
<dbReference type="PANTHER" id="PTHR34368:SF1">
    <property type="entry name" value="OS01G0962200 PROTEIN"/>
    <property type="match status" value="1"/>
</dbReference>
<accession>A0A3E0DXF9</accession>
<feature type="transmembrane region" description="Helical" evidence="7">
    <location>
        <begin position="111"/>
        <end position="130"/>
    </location>
</feature>
<comment type="caution">
    <text evidence="8">The sequence shown here is derived from an EMBL/GenBank/DDBJ whole genome shotgun (WGS) entry which is preliminary data.</text>
</comment>
<keyword evidence="6" id="KW-0479">Metal-binding</keyword>
<organism evidence="8 9">
    <name type="scientific">Flavobacterium aquicola</name>
    <dbReference type="NCBI Taxonomy" id="1682742"/>
    <lineage>
        <taxon>Bacteria</taxon>
        <taxon>Pseudomonadati</taxon>
        <taxon>Bacteroidota</taxon>
        <taxon>Flavobacteriia</taxon>
        <taxon>Flavobacteriales</taxon>
        <taxon>Flavobacteriaceae</taxon>
        <taxon>Flavobacterium</taxon>
    </lineage>
</organism>
<name>A0A3E0DXF9_9FLAO</name>
<sequence length="250" mass="28831">MQKVLFKIVCSIAIIAVVVVLFIQPISQNQGYHNFADKVNLFCVTNFWNVISNLPFVIIGFMGLWKTSKSFQGYALKNNFLFFFVGIFFTGFGSAWYHYNPNDATLVWDRLPMTISFMSFLSIIIGEFVDSDFGKKALPWFLSIGILSVVYWIIFHDLRFYLLIQFLPILLIIVILLLSKNNPASKKYFWLILLAYVLAKVLESFDIQIYKKTNELLSGHTLKHFAAAIASLVFYSFISKKNQILIKNAR</sequence>
<feature type="transmembrane region" description="Helical" evidence="7">
    <location>
        <begin position="190"/>
        <end position="210"/>
    </location>
</feature>
<feature type="binding site" evidence="6">
    <location>
        <position position="98"/>
    </location>
    <ligand>
        <name>Zn(2+)</name>
        <dbReference type="ChEBI" id="CHEBI:29105"/>
        <note>catalytic</note>
    </ligand>
</feature>
<comment type="subcellular location">
    <subcellularLocation>
        <location evidence="1">Membrane</location>
        <topology evidence="1">Multi-pass membrane protein</topology>
    </subcellularLocation>
</comment>
<dbReference type="GO" id="GO:0006672">
    <property type="term" value="P:ceramide metabolic process"/>
    <property type="evidence" value="ECO:0007669"/>
    <property type="project" value="InterPro"/>
</dbReference>
<keyword evidence="2 7" id="KW-0812">Transmembrane</keyword>
<dbReference type="GO" id="GO:0016811">
    <property type="term" value="F:hydrolase activity, acting on carbon-nitrogen (but not peptide) bonds, in linear amides"/>
    <property type="evidence" value="ECO:0007669"/>
    <property type="project" value="InterPro"/>
</dbReference>
<reference evidence="8 9" key="1">
    <citation type="submission" date="2018-08" db="EMBL/GenBank/DDBJ databases">
        <title>Genomic Encyclopedia of Archaeal and Bacterial Type Strains, Phase II (KMG-II): from individual species to whole genera.</title>
        <authorList>
            <person name="Goeker M."/>
        </authorList>
    </citation>
    <scope>NUCLEOTIDE SEQUENCE [LARGE SCALE GENOMIC DNA]</scope>
    <source>
        <strain evidence="8 9">DSM 100880</strain>
    </source>
</reference>
<feature type="transmembrane region" description="Helical" evidence="7">
    <location>
        <begin position="5"/>
        <end position="27"/>
    </location>
</feature>
<gene>
    <name evidence="8" type="ORF">C8P67_11926</name>
</gene>
<evidence type="ECO:0000256" key="7">
    <source>
        <dbReference type="SAM" id="Phobius"/>
    </source>
</evidence>
<proteinExistence type="predicted"/>
<dbReference type="PANTHER" id="PTHR34368">
    <property type="entry name" value="OS01G0962200 PROTEIN"/>
    <property type="match status" value="1"/>
</dbReference>
<feature type="transmembrane region" description="Helical" evidence="7">
    <location>
        <begin position="222"/>
        <end position="238"/>
    </location>
</feature>
<comment type="cofactor">
    <cofactor evidence="6">
        <name>Zn(2+)</name>
        <dbReference type="ChEBI" id="CHEBI:29105"/>
    </cofactor>
</comment>
<keyword evidence="6" id="KW-0862">Zinc</keyword>
<feature type="transmembrane region" description="Helical" evidence="7">
    <location>
        <begin position="80"/>
        <end position="99"/>
    </location>
</feature>
<dbReference type="OrthoDB" id="6088058at2"/>
<evidence type="ECO:0000313" key="9">
    <source>
        <dbReference type="Proteomes" id="UP000257136"/>
    </source>
</evidence>
<evidence type="ECO:0000313" key="8">
    <source>
        <dbReference type="EMBL" id="REG90754.1"/>
    </source>
</evidence>
<keyword evidence="9" id="KW-1185">Reference proteome</keyword>
<evidence type="ECO:0000256" key="3">
    <source>
        <dbReference type="ARBA" id="ARBA00022801"/>
    </source>
</evidence>
<protein>
    <submittedName>
        <fullName evidence="8">Ceramidase</fullName>
    </submittedName>
</protein>
<evidence type="ECO:0000256" key="1">
    <source>
        <dbReference type="ARBA" id="ARBA00004141"/>
    </source>
</evidence>